<proteinExistence type="predicted"/>
<dbReference type="Proteomes" id="UP001142489">
    <property type="component" value="Unassembled WGS sequence"/>
</dbReference>
<feature type="region of interest" description="Disordered" evidence="1">
    <location>
        <begin position="1"/>
        <end position="30"/>
    </location>
</feature>
<dbReference type="EMBL" id="JAPFRF010000002">
    <property type="protein sequence ID" value="KAJ7340995.1"/>
    <property type="molecule type" value="Genomic_DNA"/>
</dbReference>
<reference evidence="2" key="1">
    <citation type="journal article" date="2023" name="DNA Res.">
        <title>Chromosome-level genome assembly of Phrynocephalus forsythii using third-generation DNA sequencing and Hi-C analysis.</title>
        <authorList>
            <person name="Qi Y."/>
            <person name="Zhao W."/>
            <person name="Zhao Y."/>
            <person name="Niu C."/>
            <person name="Cao S."/>
            <person name="Zhang Y."/>
        </authorList>
    </citation>
    <scope>NUCLEOTIDE SEQUENCE</scope>
    <source>
        <tissue evidence="2">Muscle</tissue>
    </source>
</reference>
<organism evidence="2 3">
    <name type="scientific">Phrynocephalus forsythii</name>
    <dbReference type="NCBI Taxonomy" id="171643"/>
    <lineage>
        <taxon>Eukaryota</taxon>
        <taxon>Metazoa</taxon>
        <taxon>Chordata</taxon>
        <taxon>Craniata</taxon>
        <taxon>Vertebrata</taxon>
        <taxon>Euteleostomi</taxon>
        <taxon>Lepidosauria</taxon>
        <taxon>Squamata</taxon>
        <taxon>Bifurcata</taxon>
        <taxon>Unidentata</taxon>
        <taxon>Episquamata</taxon>
        <taxon>Toxicofera</taxon>
        <taxon>Iguania</taxon>
        <taxon>Acrodonta</taxon>
        <taxon>Agamidae</taxon>
        <taxon>Agaminae</taxon>
        <taxon>Phrynocephalus</taxon>
    </lineage>
</organism>
<protein>
    <submittedName>
        <fullName evidence="2">Uncharacterized protein</fullName>
    </submittedName>
</protein>
<sequence length="69" mass="7450">MFRRDSDSSALASPRLGSPHHSGLFPPAVRSPPLLSLELRTVVEVCTERGLLCISYGAMVLAPLTKEKS</sequence>
<name>A0A9Q0Y251_9SAUR</name>
<evidence type="ECO:0000313" key="3">
    <source>
        <dbReference type="Proteomes" id="UP001142489"/>
    </source>
</evidence>
<evidence type="ECO:0000313" key="2">
    <source>
        <dbReference type="EMBL" id="KAJ7340995.1"/>
    </source>
</evidence>
<evidence type="ECO:0000256" key="1">
    <source>
        <dbReference type="SAM" id="MobiDB-lite"/>
    </source>
</evidence>
<comment type="caution">
    <text evidence="2">The sequence shown here is derived from an EMBL/GenBank/DDBJ whole genome shotgun (WGS) entry which is preliminary data.</text>
</comment>
<dbReference type="AlphaFoldDB" id="A0A9Q0Y251"/>
<keyword evidence="3" id="KW-1185">Reference proteome</keyword>
<accession>A0A9Q0Y251</accession>
<gene>
    <name evidence="2" type="ORF">JRQ81_004476</name>
</gene>